<feature type="region of interest" description="Disordered" evidence="1">
    <location>
        <begin position="67"/>
        <end position="106"/>
    </location>
</feature>
<reference evidence="2 3" key="1">
    <citation type="journal article" date="2005" name="PLoS Biol.">
        <title>The genomes of Oryza sativa: a history of duplications.</title>
        <authorList>
            <person name="Yu J."/>
            <person name="Wang J."/>
            <person name="Lin W."/>
            <person name="Li S."/>
            <person name="Li H."/>
            <person name="Zhou J."/>
            <person name="Ni P."/>
            <person name="Dong W."/>
            <person name="Hu S."/>
            <person name="Zeng C."/>
            <person name="Zhang J."/>
            <person name="Zhang Y."/>
            <person name="Li R."/>
            <person name="Xu Z."/>
            <person name="Li S."/>
            <person name="Li X."/>
            <person name="Zheng H."/>
            <person name="Cong L."/>
            <person name="Lin L."/>
            <person name="Yin J."/>
            <person name="Geng J."/>
            <person name="Li G."/>
            <person name="Shi J."/>
            <person name="Liu J."/>
            <person name="Lv H."/>
            <person name="Li J."/>
            <person name="Wang J."/>
            <person name="Deng Y."/>
            <person name="Ran L."/>
            <person name="Shi X."/>
            <person name="Wang X."/>
            <person name="Wu Q."/>
            <person name="Li C."/>
            <person name="Ren X."/>
            <person name="Wang J."/>
            <person name="Wang X."/>
            <person name="Li D."/>
            <person name="Liu D."/>
            <person name="Zhang X."/>
            <person name="Ji Z."/>
            <person name="Zhao W."/>
            <person name="Sun Y."/>
            <person name="Zhang Z."/>
            <person name="Bao J."/>
            <person name="Han Y."/>
            <person name="Dong L."/>
            <person name="Ji J."/>
            <person name="Chen P."/>
            <person name="Wu S."/>
            <person name="Liu J."/>
            <person name="Xiao Y."/>
            <person name="Bu D."/>
            <person name="Tan J."/>
            <person name="Yang L."/>
            <person name="Ye C."/>
            <person name="Zhang J."/>
            <person name="Xu J."/>
            <person name="Zhou Y."/>
            <person name="Yu Y."/>
            <person name="Zhang B."/>
            <person name="Zhuang S."/>
            <person name="Wei H."/>
            <person name="Liu B."/>
            <person name="Lei M."/>
            <person name="Yu H."/>
            <person name="Li Y."/>
            <person name="Xu H."/>
            <person name="Wei S."/>
            <person name="He X."/>
            <person name="Fang L."/>
            <person name="Zhang Z."/>
            <person name="Zhang Y."/>
            <person name="Huang X."/>
            <person name="Su Z."/>
            <person name="Tong W."/>
            <person name="Li J."/>
            <person name="Tong Z."/>
            <person name="Li S."/>
            <person name="Ye J."/>
            <person name="Wang L."/>
            <person name="Fang L."/>
            <person name="Lei T."/>
            <person name="Chen C."/>
            <person name="Chen H."/>
            <person name="Xu Z."/>
            <person name="Li H."/>
            <person name="Huang H."/>
            <person name="Zhang F."/>
            <person name="Xu H."/>
            <person name="Li N."/>
            <person name="Zhao C."/>
            <person name="Li S."/>
            <person name="Dong L."/>
            <person name="Huang Y."/>
            <person name="Li L."/>
            <person name="Xi Y."/>
            <person name="Qi Q."/>
            <person name="Li W."/>
            <person name="Zhang B."/>
            <person name="Hu W."/>
            <person name="Zhang Y."/>
            <person name="Tian X."/>
            <person name="Jiao Y."/>
            <person name="Liang X."/>
            <person name="Jin J."/>
            <person name="Gao L."/>
            <person name="Zheng W."/>
            <person name="Hao B."/>
            <person name="Liu S."/>
            <person name="Wang W."/>
            <person name="Yuan L."/>
            <person name="Cao M."/>
            <person name="McDermott J."/>
            <person name="Samudrala R."/>
            <person name="Wang J."/>
            <person name="Wong G.K."/>
            <person name="Yang H."/>
        </authorList>
    </citation>
    <scope>NUCLEOTIDE SEQUENCE [LARGE SCALE GENOMIC DNA]</scope>
    <source>
        <strain evidence="3">cv. 93-11</strain>
    </source>
</reference>
<dbReference type="EMBL" id="CM000134">
    <property type="protein sequence ID" value="EAZ08951.1"/>
    <property type="molecule type" value="Genomic_DNA"/>
</dbReference>
<organism evidence="2 3">
    <name type="scientific">Oryza sativa subsp. indica</name>
    <name type="common">Rice</name>
    <dbReference type="NCBI Taxonomy" id="39946"/>
    <lineage>
        <taxon>Eukaryota</taxon>
        <taxon>Viridiplantae</taxon>
        <taxon>Streptophyta</taxon>
        <taxon>Embryophyta</taxon>
        <taxon>Tracheophyta</taxon>
        <taxon>Spermatophyta</taxon>
        <taxon>Magnoliopsida</taxon>
        <taxon>Liliopsida</taxon>
        <taxon>Poales</taxon>
        <taxon>Poaceae</taxon>
        <taxon>BOP clade</taxon>
        <taxon>Oryzoideae</taxon>
        <taxon>Oryzeae</taxon>
        <taxon>Oryzinae</taxon>
        <taxon>Oryza</taxon>
        <taxon>Oryza sativa</taxon>
    </lineage>
</organism>
<evidence type="ECO:0000313" key="2">
    <source>
        <dbReference type="EMBL" id="EAZ08951.1"/>
    </source>
</evidence>
<gene>
    <name evidence="2" type="ORF">OsI_31217</name>
</gene>
<dbReference type="Proteomes" id="UP000007015">
    <property type="component" value="Chromosome 9"/>
</dbReference>
<protein>
    <submittedName>
        <fullName evidence="2">Uncharacterized protein</fullName>
    </submittedName>
</protein>
<feature type="region of interest" description="Disordered" evidence="1">
    <location>
        <begin position="1"/>
        <end position="26"/>
    </location>
</feature>
<dbReference type="Gramene" id="BGIOSGA030684-TA">
    <property type="protein sequence ID" value="BGIOSGA030684-PA"/>
    <property type="gene ID" value="BGIOSGA030684"/>
</dbReference>
<evidence type="ECO:0000313" key="3">
    <source>
        <dbReference type="Proteomes" id="UP000007015"/>
    </source>
</evidence>
<accession>A2Z0U0</accession>
<proteinExistence type="predicted"/>
<dbReference type="HOGENOM" id="CLU_1153312_0_0_1"/>
<feature type="compositionally biased region" description="Basic residues" evidence="1">
    <location>
        <begin position="92"/>
        <end position="106"/>
    </location>
</feature>
<dbReference type="AlphaFoldDB" id="A2Z0U0"/>
<sequence>MPENARLQGRGGAFQLPRGRGVSAHDPGQIKAATVWLRRVVGVSGRARGGGLGAGVATVPDFVSLARSGPHSVRPPSRGQRRQPKVEARKVDGRRRGREQRRRRGQIHGGLCQIWSRRRWRKGRMRWQAAREQERWRWGGGYCNGRSQSLPELAPLGRSTGHEVALKAPSRHGGHGLKRAATSITVGDMQGSFLGAGVGLCSTGGKASSSSCSSSSYGQLRCGRGEIHGEDGGGALQRGVA</sequence>
<keyword evidence="3" id="KW-1185">Reference proteome</keyword>
<evidence type="ECO:0000256" key="1">
    <source>
        <dbReference type="SAM" id="MobiDB-lite"/>
    </source>
</evidence>
<name>A2Z0U0_ORYSI</name>